<name>A0A1A5ZXE1_9TREE</name>
<comment type="function">
    <text evidence="8 9">Component of the 90S pre-ribosome involved in the maturation of rRNAs. Required for early cleavages of the pre-RNAs in the 40S ribosomal subunit maturation pathway.</text>
</comment>
<feature type="coiled-coil region" evidence="10">
    <location>
        <begin position="252"/>
        <end position="322"/>
    </location>
</feature>
<evidence type="ECO:0000256" key="11">
    <source>
        <dbReference type="SAM" id="MobiDB-lite"/>
    </source>
</evidence>
<dbReference type="GO" id="GO:0005730">
    <property type="term" value="C:nucleolus"/>
    <property type="evidence" value="ECO:0007669"/>
    <property type="project" value="UniProtKB-SubCell"/>
</dbReference>
<dbReference type="Pfam" id="PF06102">
    <property type="entry name" value="RRP36"/>
    <property type="match status" value="1"/>
</dbReference>
<reference evidence="13" key="3">
    <citation type="submission" date="2024-02" db="EMBL/GenBank/DDBJ databases">
        <title>Comparative genomics of Cryptococcus and Kwoniella reveals pathogenesis evolution and contrasting modes of karyotype evolution via chromosome fusion or intercentromeric recombination.</title>
        <authorList>
            <person name="Coelho M.A."/>
            <person name="David-Palma M."/>
            <person name="Shea T."/>
            <person name="Bowers K."/>
            <person name="McGinley-Smith S."/>
            <person name="Mohammad A.W."/>
            <person name="Gnirke A."/>
            <person name="Yurkov A.M."/>
            <person name="Nowrousian M."/>
            <person name="Sun S."/>
            <person name="Cuomo C.A."/>
            <person name="Heitman J."/>
        </authorList>
    </citation>
    <scope>NUCLEOTIDE SEQUENCE</scope>
    <source>
        <strain evidence="13">CBS 10117</strain>
    </source>
</reference>
<evidence type="ECO:0000256" key="2">
    <source>
        <dbReference type="ARBA" id="ARBA00009418"/>
    </source>
</evidence>
<gene>
    <name evidence="12" type="ORF">I303_07240</name>
    <name evidence="13" type="ORF">I303_108435</name>
</gene>
<keyword evidence="7 9" id="KW-0687">Ribonucleoprotein</keyword>
<evidence type="ECO:0000256" key="4">
    <source>
        <dbReference type="ARBA" id="ARBA00022552"/>
    </source>
</evidence>
<dbReference type="KEGG" id="kdj:28970939"/>
<keyword evidence="6 9" id="KW-0539">Nucleus</keyword>
<comment type="subcellular location">
    <subcellularLocation>
        <location evidence="1 9">Nucleus</location>
        <location evidence="1 9">Nucleolus</location>
    </subcellularLocation>
</comment>
<evidence type="ECO:0000313" key="14">
    <source>
        <dbReference type="Proteomes" id="UP000078595"/>
    </source>
</evidence>
<evidence type="ECO:0000256" key="7">
    <source>
        <dbReference type="ARBA" id="ARBA00023274"/>
    </source>
</evidence>
<accession>A0A1A5ZXE1</accession>
<feature type="compositionally biased region" description="Low complexity" evidence="11">
    <location>
        <begin position="112"/>
        <end position="133"/>
    </location>
</feature>
<comment type="subunit">
    <text evidence="9">Associates with 90S and pre-40S pre-ribosomal particles.</text>
</comment>
<evidence type="ECO:0000256" key="9">
    <source>
        <dbReference type="RuleBase" id="RU368027"/>
    </source>
</evidence>
<dbReference type="STRING" id="1296121.A0A1A5ZXE1"/>
<dbReference type="AlphaFoldDB" id="A0A1A5ZXE1"/>
<feature type="compositionally biased region" description="Gly residues" evidence="11">
    <location>
        <begin position="383"/>
        <end position="395"/>
    </location>
</feature>
<dbReference type="EMBL" id="KI894035">
    <property type="protein sequence ID" value="OBR82480.1"/>
    <property type="molecule type" value="Genomic_DNA"/>
</dbReference>
<feature type="compositionally biased region" description="Basic residues" evidence="11">
    <location>
        <begin position="362"/>
        <end position="378"/>
    </location>
</feature>
<feature type="compositionally biased region" description="Polar residues" evidence="11">
    <location>
        <begin position="101"/>
        <end position="111"/>
    </location>
</feature>
<feature type="compositionally biased region" description="Low complexity" evidence="11">
    <location>
        <begin position="174"/>
        <end position="190"/>
    </location>
</feature>
<dbReference type="VEuPathDB" id="FungiDB:I303_07240"/>
<feature type="region of interest" description="Disordered" evidence="11">
    <location>
        <begin position="351"/>
        <end position="403"/>
    </location>
</feature>
<dbReference type="GO" id="GO:0030686">
    <property type="term" value="C:90S preribosome"/>
    <property type="evidence" value="ECO:0007669"/>
    <property type="project" value="TreeGrafter"/>
</dbReference>
<dbReference type="PANTHER" id="PTHR21738">
    <property type="entry name" value="RIBOSOMAL RNA PROCESSING PROTEIN 36 HOMOLOG"/>
    <property type="match status" value="1"/>
</dbReference>
<evidence type="ECO:0000313" key="12">
    <source>
        <dbReference type="EMBL" id="OBR82480.1"/>
    </source>
</evidence>
<evidence type="ECO:0000256" key="6">
    <source>
        <dbReference type="ARBA" id="ARBA00023242"/>
    </source>
</evidence>
<feature type="compositionally biased region" description="Basic and acidic residues" evidence="11">
    <location>
        <begin position="214"/>
        <end position="227"/>
    </location>
</feature>
<dbReference type="EMBL" id="CP144540">
    <property type="protein sequence ID" value="WWC65813.1"/>
    <property type="molecule type" value="Genomic_DNA"/>
</dbReference>
<dbReference type="OrthoDB" id="448446at2759"/>
<keyword evidence="3 9" id="KW-0690">Ribosome biogenesis</keyword>
<dbReference type="PANTHER" id="PTHR21738:SF0">
    <property type="entry name" value="RIBOSOMAL RNA PROCESSING PROTEIN 36 HOMOLOG"/>
    <property type="match status" value="1"/>
</dbReference>
<reference evidence="12" key="1">
    <citation type="submission" date="2013-07" db="EMBL/GenBank/DDBJ databases">
        <title>The Genome Sequence of Cryptococcus dejecticola CBS10117.</title>
        <authorList>
            <consortium name="The Broad Institute Genome Sequencing Platform"/>
            <person name="Cuomo C."/>
            <person name="Litvintseva A."/>
            <person name="Chen Y."/>
            <person name="Heitman J."/>
            <person name="Sun S."/>
            <person name="Springer D."/>
            <person name="Dromer F."/>
            <person name="Young S.K."/>
            <person name="Zeng Q."/>
            <person name="Gargeya S."/>
            <person name="Fitzgerald M."/>
            <person name="Abouelleil A."/>
            <person name="Alvarado L."/>
            <person name="Berlin A.M."/>
            <person name="Chapman S.B."/>
            <person name="Dewar J."/>
            <person name="Goldberg J."/>
            <person name="Griggs A."/>
            <person name="Gujja S."/>
            <person name="Hansen M."/>
            <person name="Howarth C."/>
            <person name="Imamovic A."/>
            <person name="Larimer J."/>
            <person name="McCowan C."/>
            <person name="Murphy C."/>
            <person name="Pearson M."/>
            <person name="Priest M."/>
            <person name="Roberts A."/>
            <person name="Saif S."/>
            <person name="Shea T."/>
            <person name="Sykes S."/>
            <person name="Wortman J."/>
            <person name="Nusbaum C."/>
            <person name="Birren B."/>
        </authorList>
    </citation>
    <scope>NUCLEOTIDE SEQUENCE [LARGE SCALE GENOMIC DNA]</scope>
    <source>
        <strain evidence="12">CBS 10117</strain>
    </source>
</reference>
<keyword evidence="14" id="KW-1185">Reference proteome</keyword>
<sequence length="403" mass="44420">MARGSSSKLKQHPRAPSTQDQDIEDDYLEDDSEVDEFADDYDSPPEGDGIDNDLEDETEEEEEEGTGRWEADDWDENDDSHDSQDSQSGSDSEDEDDAQLKQLQNDLTSLPLSTLAKAQKSLSSAKQASSSGSSKEDRVAAIKAKLAQMQKGKGKASAVDPYAQASNHGVTTNGSESESESGSDSGPESGSTKRGSKHAPTAMSTKKQVSRNRRVVDIHKPDRRDPRFSSVSAGNLDAHLHNASYDFLPSMLKEEMANLRTALKTAEKVERSCPWAEKPMRTAEREAIELQLGRLRTKLVKHENEERERNVLSKVKKEERAKRAEGKGAWYLKKSEKRDLLLKSKFESLEQKGGKTAVKKALEKKRKKIASKEKKSRPFAKGAGAGVGDGSGSGGDQRKRQRV</sequence>
<evidence type="ECO:0000256" key="1">
    <source>
        <dbReference type="ARBA" id="ARBA00004604"/>
    </source>
</evidence>
<comment type="similarity">
    <text evidence="2 9">Belongs to the RRP36 family.</text>
</comment>
<evidence type="ECO:0000256" key="5">
    <source>
        <dbReference type="ARBA" id="ARBA00023054"/>
    </source>
</evidence>
<dbReference type="InterPro" id="IPR009292">
    <property type="entry name" value="RRP36"/>
</dbReference>
<evidence type="ECO:0000256" key="8">
    <source>
        <dbReference type="ARBA" id="ARBA00025053"/>
    </source>
</evidence>
<feature type="compositionally biased region" description="Acidic residues" evidence="11">
    <location>
        <begin position="21"/>
        <end position="64"/>
    </location>
</feature>
<keyword evidence="5 10" id="KW-0175">Coiled coil</keyword>
<reference evidence="13" key="2">
    <citation type="submission" date="2013-07" db="EMBL/GenBank/DDBJ databases">
        <authorList>
            <consortium name="The Broad Institute Genome Sequencing Platform"/>
            <person name="Cuomo C."/>
            <person name="Litvintseva A."/>
            <person name="Chen Y."/>
            <person name="Heitman J."/>
            <person name="Sun S."/>
            <person name="Springer D."/>
            <person name="Dromer F."/>
            <person name="Young S.K."/>
            <person name="Zeng Q."/>
            <person name="Gargeya S."/>
            <person name="Fitzgerald M."/>
            <person name="Abouelleil A."/>
            <person name="Alvarado L."/>
            <person name="Berlin A.M."/>
            <person name="Chapman S.B."/>
            <person name="Dewar J."/>
            <person name="Goldberg J."/>
            <person name="Griggs A."/>
            <person name="Gujja S."/>
            <person name="Hansen M."/>
            <person name="Howarth C."/>
            <person name="Imamovic A."/>
            <person name="Larimer J."/>
            <person name="McCowan C."/>
            <person name="Murphy C."/>
            <person name="Pearson M."/>
            <person name="Priest M."/>
            <person name="Roberts A."/>
            <person name="Saif S."/>
            <person name="Shea T."/>
            <person name="Sykes S."/>
            <person name="Wortman J."/>
            <person name="Nusbaum C."/>
            <person name="Birren B."/>
        </authorList>
    </citation>
    <scope>NUCLEOTIDE SEQUENCE</scope>
    <source>
        <strain evidence="13">CBS 10117</strain>
    </source>
</reference>
<feature type="region of interest" description="Disordered" evidence="11">
    <location>
        <begin position="1"/>
        <end position="232"/>
    </location>
</feature>
<dbReference type="GO" id="GO:0000462">
    <property type="term" value="P:maturation of SSU-rRNA from tricistronic rRNA transcript (SSU-rRNA, 5.8S rRNA, LSU-rRNA)"/>
    <property type="evidence" value="ECO:0007669"/>
    <property type="project" value="TreeGrafter"/>
</dbReference>
<proteinExistence type="inferred from homology"/>
<evidence type="ECO:0000256" key="3">
    <source>
        <dbReference type="ARBA" id="ARBA00022517"/>
    </source>
</evidence>
<organism evidence="12">
    <name type="scientific">Kwoniella dejecticola CBS 10117</name>
    <dbReference type="NCBI Taxonomy" id="1296121"/>
    <lineage>
        <taxon>Eukaryota</taxon>
        <taxon>Fungi</taxon>
        <taxon>Dikarya</taxon>
        <taxon>Basidiomycota</taxon>
        <taxon>Agaricomycotina</taxon>
        <taxon>Tremellomycetes</taxon>
        <taxon>Tremellales</taxon>
        <taxon>Cryptococcaceae</taxon>
        <taxon>Kwoniella</taxon>
    </lineage>
</organism>
<dbReference type="Proteomes" id="UP000078595">
    <property type="component" value="Chromosome 11"/>
</dbReference>
<evidence type="ECO:0000256" key="10">
    <source>
        <dbReference type="SAM" id="Coils"/>
    </source>
</evidence>
<dbReference type="GeneID" id="28970939"/>
<evidence type="ECO:0000313" key="13">
    <source>
        <dbReference type="EMBL" id="WWC65813.1"/>
    </source>
</evidence>
<feature type="compositionally biased region" description="Polar residues" evidence="11">
    <location>
        <begin position="164"/>
        <end position="173"/>
    </location>
</feature>
<dbReference type="RefSeq" id="XP_018260322.1">
    <property type="nucleotide sequence ID" value="XM_018410513.1"/>
</dbReference>
<protein>
    <recommendedName>
        <fullName evidence="9">rRNA biogenesis protein RRP36</fullName>
    </recommendedName>
</protein>
<keyword evidence="4 9" id="KW-0698">rRNA processing</keyword>